<keyword evidence="8" id="KW-0067">ATP-binding</keyword>
<proteinExistence type="inferred from homology"/>
<dbReference type="SUPFAM" id="SSF56112">
    <property type="entry name" value="Protein kinase-like (PK-like)"/>
    <property type="match status" value="1"/>
</dbReference>
<dbReference type="PANTHER" id="PTHR24356:SF1">
    <property type="entry name" value="SERINE_THREONINE-PROTEIN KINASE GREATWALL"/>
    <property type="match status" value="1"/>
</dbReference>
<evidence type="ECO:0000256" key="8">
    <source>
        <dbReference type="ARBA" id="ARBA00022840"/>
    </source>
</evidence>
<dbReference type="Proteomes" id="UP001234178">
    <property type="component" value="Unassembled WGS sequence"/>
</dbReference>
<dbReference type="PROSITE" id="PS50011">
    <property type="entry name" value="PROTEIN_KINASE_DOM"/>
    <property type="match status" value="1"/>
</dbReference>
<reference evidence="15 16" key="1">
    <citation type="journal article" date="2023" name="Nucleic Acids Res.">
        <title>The hologenome of Daphnia magna reveals possible DNA methylation and microbiome-mediated evolution of the host genome.</title>
        <authorList>
            <person name="Chaturvedi A."/>
            <person name="Li X."/>
            <person name="Dhandapani V."/>
            <person name="Marshall H."/>
            <person name="Kissane S."/>
            <person name="Cuenca-Cambronero M."/>
            <person name="Asole G."/>
            <person name="Calvet F."/>
            <person name="Ruiz-Romero M."/>
            <person name="Marangio P."/>
            <person name="Guigo R."/>
            <person name="Rago D."/>
            <person name="Mirbahai L."/>
            <person name="Eastwood N."/>
            <person name="Colbourne J.K."/>
            <person name="Zhou J."/>
            <person name="Mallon E."/>
            <person name="Orsini L."/>
        </authorList>
    </citation>
    <scope>NUCLEOTIDE SEQUENCE [LARGE SCALE GENOMIC DNA]</scope>
    <source>
        <strain evidence="15">LRV0_1</strain>
    </source>
</reference>
<feature type="domain" description="Protein kinase" evidence="13">
    <location>
        <begin position="13"/>
        <end position="496"/>
    </location>
</feature>
<evidence type="ECO:0000256" key="11">
    <source>
        <dbReference type="ARBA" id="ARBA00048679"/>
    </source>
</evidence>
<keyword evidence="7" id="KW-0418">Kinase</keyword>
<dbReference type="PANTHER" id="PTHR24356">
    <property type="entry name" value="SERINE/THREONINE-PROTEIN KINASE"/>
    <property type="match status" value="1"/>
</dbReference>
<evidence type="ECO:0000256" key="9">
    <source>
        <dbReference type="ARBA" id="ARBA00033099"/>
    </source>
</evidence>
<dbReference type="Pfam" id="PF00069">
    <property type="entry name" value="Pkinase"/>
    <property type="match status" value="2"/>
</dbReference>
<dbReference type="PROSITE" id="PS51285">
    <property type="entry name" value="AGC_KINASE_CTER"/>
    <property type="match status" value="1"/>
</dbReference>
<evidence type="ECO:0000256" key="3">
    <source>
        <dbReference type="ARBA" id="ARBA00022148"/>
    </source>
</evidence>
<dbReference type="Gene3D" id="3.30.200.20">
    <property type="entry name" value="Phosphorylase Kinase, domain 1"/>
    <property type="match status" value="2"/>
</dbReference>
<evidence type="ECO:0000256" key="6">
    <source>
        <dbReference type="ARBA" id="ARBA00022741"/>
    </source>
</evidence>
<dbReference type="InterPro" id="IPR050236">
    <property type="entry name" value="Ser_Thr_kinase_AGC"/>
</dbReference>
<dbReference type="InterPro" id="IPR000961">
    <property type="entry name" value="AGC-kinase_C"/>
</dbReference>
<accession>A0ABQ9ZJ95</accession>
<dbReference type="InterPro" id="IPR037638">
    <property type="entry name" value="MASTL_STKc"/>
</dbReference>
<dbReference type="InterPro" id="IPR000719">
    <property type="entry name" value="Prot_kinase_dom"/>
</dbReference>
<evidence type="ECO:0000256" key="1">
    <source>
        <dbReference type="ARBA" id="ARBA00009903"/>
    </source>
</evidence>
<dbReference type="EC" id="2.7.11.1" evidence="2"/>
<sequence>MAADLKGPDIEDFCVLKPISRGAFGKVFLGCKKQNPDSIYAIKVLNKSDIVHRNMASQVIRERNALAISKSPFCVQLFYCLQNSSNIYMVMEYMIGGDLKSLLSEMGYFDEKMATFYTTEVALALEYLHKHGIIHRDVKPDNMLLSDKGHVKLTDFGLSRVHIGRDLNISDLLSPVVNKNDYHMVRTPGQLLSLTSHLSFKSGMSPCSDRGQSPVFNTPEIMRDHQAFKENSFSLDLNCDFPVGTSPNRNDDSFTSLKRKHDAESEEPDSHVQFKVPRTGLTDIFRFANLNEDCDLNRASSSAIAKSKNCSPPSLRINSTPINHRGRAPLLQTSTCPVPCRSPVPGLDTRLDFVKTPFRTPRQIKRGKRRRGTVVTFSSPTVCDADVSQYGSQNEGCVLGTPDYLAPELLLKKPHGPAVDWWSLGICFYEFLLGGPPFNDETPDKIFKNILARNIEWPPEDDDCLSPAARQAIEVLLTLEPGERADGSHLRTLPLFDHLSWTQEILNVDAPFLPQPKDHMDTTYFQARNSLQNLRVSQTDF</sequence>
<gene>
    <name evidence="15" type="ORF">OUZ56_025234</name>
</gene>
<keyword evidence="4" id="KW-0723">Serine/threonine-protein kinase</keyword>
<evidence type="ECO:0000313" key="15">
    <source>
        <dbReference type="EMBL" id="KAK4012987.1"/>
    </source>
</evidence>
<dbReference type="InterPro" id="IPR011009">
    <property type="entry name" value="Kinase-like_dom_sf"/>
</dbReference>
<comment type="caution">
    <text evidence="15">The sequence shown here is derived from an EMBL/GenBank/DDBJ whole genome shotgun (WGS) entry which is preliminary data.</text>
</comment>
<organism evidence="15 16">
    <name type="scientific">Daphnia magna</name>
    <dbReference type="NCBI Taxonomy" id="35525"/>
    <lineage>
        <taxon>Eukaryota</taxon>
        <taxon>Metazoa</taxon>
        <taxon>Ecdysozoa</taxon>
        <taxon>Arthropoda</taxon>
        <taxon>Crustacea</taxon>
        <taxon>Branchiopoda</taxon>
        <taxon>Diplostraca</taxon>
        <taxon>Cladocera</taxon>
        <taxon>Anomopoda</taxon>
        <taxon>Daphniidae</taxon>
        <taxon>Daphnia</taxon>
    </lineage>
</organism>
<evidence type="ECO:0000256" key="5">
    <source>
        <dbReference type="ARBA" id="ARBA00022679"/>
    </source>
</evidence>
<name>A0ABQ9ZJ95_9CRUS</name>
<comment type="catalytic activity">
    <reaction evidence="10">
        <text>L-threonyl-[protein] + ATP = O-phospho-L-threonyl-[protein] + ADP + H(+)</text>
        <dbReference type="Rhea" id="RHEA:46608"/>
        <dbReference type="Rhea" id="RHEA-COMP:11060"/>
        <dbReference type="Rhea" id="RHEA-COMP:11605"/>
        <dbReference type="ChEBI" id="CHEBI:15378"/>
        <dbReference type="ChEBI" id="CHEBI:30013"/>
        <dbReference type="ChEBI" id="CHEBI:30616"/>
        <dbReference type="ChEBI" id="CHEBI:61977"/>
        <dbReference type="ChEBI" id="CHEBI:456216"/>
        <dbReference type="EC" id="2.7.11.1"/>
    </reaction>
</comment>
<dbReference type="InterPro" id="IPR008271">
    <property type="entry name" value="Ser/Thr_kinase_AS"/>
</dbReference>
<dbReference type="Gene3D" id="1.10.510.10">
    <property type="entry name" value="Transferase(Phosphotransferase) domain 1"/>
    <property type="match status" value="2"/>
</dbReference>
<dbReference type="CDD" id="cd05610">
    <property type="entry name" value="STKc_MASTL"/>
    <property type="match status" value="1"/>
</dbReference>
<evidence type="ECO:0000259" key="14">
    <source>
        <dbReference type="PROSITE" id="PS51285"/>
    </source>
</evidence>
<keyword evidence="16" id="KW-1185">Reference proteome</keyword>
<dbReference type="SMART" id="SM00220">
    <property type="entry name" value="S_TKc"/>
    <property type="match status" value="1"/>
</dbReference>
<feature type="region of interest" description="Disordered" evidence="12">
    <location>
        <begin position="248"/>
        <end position="271"/>
    </location>
</feature>
<dbReference type="PROSITE" id="PS00108">
    <property type="entry name" value="PROTEIN_KINASE_ST"/>
    <property type="match status" value="1"/>
</dbReference>
<evidence type="ECO:0000256" key="12">
    <source>
        <dbReference type="SAM" id="MobiDB-lite"/>
    </source>
</evidence>
<evidence type="ECO:0000313" key="16">
    <source>
        <dbReference type="Proteomes" id="UP001234178"/>
    </source>
</evidence>
<evidence type="ECO:0000256" key="2">
    <source>
        <dbReference type="ARBA" id="ARBA00012513"/>
    </source>
</evidence>
<keyword evidence="5" id="KW-0808">Transferase</keyword>
<dbReference type="EMBL" id="JAOYFB010000004">
    <property type="protein sequence ID" value="KAK4012987.1"/>
    <property type="molecule type" value="Genomic_DNA"/>
</dbReference>
<evidence type="ECO:0000256" key="7">
    <source>
        <dbReference type="ARBA" id="ARBA00022777"/>
    </source>
</evidence>
<comment type="catalytic activity">
    <reaction evidence="11">
        <text>L-seryl-[protein] + ATP = O-phospho-L-seryl-[protein] + ADP + H(+)</text>
        <dbReference type="Rhea" id="RHEA:17989"/>
        <dbReference type="Rhea" id="RHEA-COMP:9863"/>
        <dbReference type="Rhea" id="RHEA-COMP:11604"/>
        <dbReference type="ChEBI" id="CHEBI:15378"/>
        <dbReference type="ChEBI" id="CHEBI:29999"/>
        <dbReference type="ChEBI" id="CHEBI:30616"/>
        <dbReference type="ChEBI" id="CHEBI:83421"/>
        <dbReference type="ChEBI" id="CHEBI:456216"/>
        <dbReference type="EC" id="2.7.11.1"/>
    </reaction>
</comment>
<evidence type="ECO:0000259" key="13">
    <source>
        <dbReference type="PROSITE" id="PS50011"/>
    </source>
</evidence>
<protein>
    <recommendedName>
        <fullName evidence="3">Serine/threonine-protein kinase greatwall</fullName>
        <ecNumber evidence="2">2.7.11.1</ecNumber>
    </recommendedName>
    <alternativeName>
        <fullName evidence="9">Microtubule-associated serine/threonine-protein kinase-like</fullName>
    </alternativeName>
</protein>
<comment type="similarity">
    <text evidence="1">Belongs to the protein kinase superfamily. AGC Ser/Thr protein kinase family.</text>
</comment>
<evidence type="ECO:0000256" key="4">
    <source>
        <dbReference type="ARBA" id="ARBA00022527"/>
    </source>
</evidence>
<evidence type="ECO:0000256" key="10">
    <source>
        <dbReference type="ARBA" id="ARBA00047899"/>
    </source>
</evidence>
<keyword evidence="6" id="KW-0547">Nucleotide-binding</keyword>
<feature type="domain" description="AGC-kinase C-terminal" evidence="14">
    <location>
        <begin position="497"/>
        <end position="541"/>
    </location>
</feature>